<evidence type="ECO:0000256" key="2">
    <source>
        <dbReference type="ARBA" id="ARBA00022679"/>
    </source>
</evidence>
<dbReference type="InterPro" id="IPR036390">
    <property type="entry name" value="WH_DNA-bd_sf"/>
</dbReference>
<feature type="domain" description="O-methyltransferase C-terminal" evidence="4">
    <location>
        <begin position="237"/>
        <end position="422"/>
    </location>
</feature>
<sequence length="444" mass="48092">MSYLSVLRQSLNANLELLEDELGGAEGPHLLDARPYSPLDDAANPPSKKTVELLEKIRVDLKAVDAIVTPSQFKVVDVANAQYGAAALGGAVLLDVAGAIEKLGGEASLEKLAEETGANEHKLGRILRTLTGEYIFQETSHQVFKNTRHSIGLSHPGARSFLSFITDLGMKSSSGIPKDLIDPETKNSFAETTAPFCKVVSKNGQTFAEYMGDPENAAMVALGNEGVVGWLNKLTRASLLNDYPWAELGNGTVIDLGCGAGDSGMDAVQQYPHLTWVYQDFEPVLESLKKDYPAHLSERVQNGTTTFVTQDYFQPNVSDGNAWYMRGVLHEYDDEGVLTILKHVGDAMQRTPGSKMIINEVLNSSPVIMPASSTSAPSECIPATQSALGSVANTMTWSTFSLFGGKERSYAEYEALLNAAGLRISRFFKFRTFTVVLEAVVNVL</sequence>
<dbReference type="OrthoDB" id="2410195at2759"/>
<dbReference type="InterPro" id="IPR012967">
    <property type="entry name" value="COMT_dimerisation"/>
</dbReference>
<dbReference type="GO" id="GO:0046983">
    <property type="term" value="F:protein dimerization activity"/>
    <property type="evidence" value="ECO:0007669"/>
    <property type="project" value="InterPro"/>
</dbReference>
<proteinExistence type="predicted"/>
<accession>A0A9P4V277</accession>
<dbReference type="InterPro" id="IPR016461">
    <property type="entry name" value="COMT-like"/>
</dbReference>
<dbReference type="Proteomes" id="UP000799444">
    <property type="component" value="Unassembled WGS sequence"/>
</dbReference>
<reference evidence="6" key="1">
    <citation type="journal article" date="2020" name="Stud. Mycol.">
        <title>101 Dothideomycetes genomes: a test case for predicting lifestyles and emergence of pathogens.</title>
        <authorList>
            <person name="Haridas S."/>
            <person name="Albert R."/>
            <person name="Binder M."/>
            <person name="Bloem J."/>
            <person name="Labutti K."/>
            <person name="Salamov A."/>
            <person name="Andreopoulos B."/>
            <person name="Baker S."/>
            <person name="Barry K."/>
            <person name="Bills G."/>
            <person name="Bluhm B."/>
            <person name="Cannon C."/>
            <person name="Castanera R."/>
            <person name="Culley D."/>
            <person name="Daum C."/>
            <person name="Ezra D."/>
            <person name="Gonzalez J."/>
            <person name="Henrissat B."/>
            <person name="Kuo A."/>
            <person name="Liang C."/>
            <person name="Lipzen A."/>
            <person name="Lutzoni F."/>
            <person name="Magnuson J."/>
            <person name="Mondo S."/>
            <person name="Nolan M."/>
            <person name="Ohm R."/>
            <person name="Pangilinan J."/>
            <person name="Park H.-J."/>
            <person name="Ramirez L."/>
            <person name="Alfaro M."/>
            <person name="Sun H."/>
            <person name="Tritt A."/>
            <person name="Yoshinaga Y."/>
            <person name="Zwiers L.-H."/>
            <person name="Turgeon B."/>
            <person name="Goodwin S."/>
            <person name="Spatafora J."/>
            <person name="Crous P."/>
            <person name="Grigoriev I."/>
        </authorList>
    </citation>
    <scope>NUCLEOTIDE SEQUENCE</scope>
    <source>
        <strain evidence="6">CBS 125425</strain>
    </source>
</reference>
<dbReference type="GO" id="GO:0032259">
    <property type="term" value="P:methylation"/>
    <property type="evidence" value="ECO:0007669"/>
    <property type="project" value="UniProtKB-KW"/>
</dbReference>
<organism evidence="6 7">
    <name type="scientific">Polyplosphaeria fusca</name>
    <dbReference type="NCBI Taxonomy" id="682080"/>
    <lineage>
        <taxon>Eukaryota</taxon>
        <taxon>Fungi</taxon>
        <taxon>Dikarya</taxon>
        <taxon>Ascomycota</taxon>
        <taxon>Pezizomycotina</taxon>
        <taxon>Dothideomycetes</taxon>
        <taxon>Pleosporomycetidae</taxon>
        <taxon>Pleosporales</taxon>
        <taxon>Tetraplosphaeriaceae</taxon>
        <taxon>Polyplosphaeria</taxon>
    </lineage>
</organism>
<dbReference type="PANTHER" id="PTHR43712:SF2">
    <property type="entry name" value="O-METHYLTRANSFERASE CICE"/>
    <property type="match status" value="1"/>
</dbReference>
<keyword evidence="7" id="KW-1185">Reference proteome</keyword>
<evidence type="ECO:0000259" key="5">
    <source>
        <dbReference type="Pfam" id="PF08100"/>
    </source>
</evidence>
<evidence type="ECO:0000256" key="1">
    <source>
        <dbReference type="ARBA" id="ARBA00022603"/>
    </source>
</evidence>
<name>A0A9P4V277_9PLEO</name>
<dbReference type="SUPFAM" id="SSF53335">
    <property type="entry name" value="S-adenosyl-L-methionine-dependent methyltransferases"/>
    <property type="match status" value="1"/>
</dbReference>
<keyword evidence="1 6" id="KW-0489">Methyltransferase</keyword>
<dbReference type="GO" id="GO:0008171">
    <property type="term" value="F:O-methyltransferase activity"/>
    <property type="evidence" value="ECO:0007669"/>
    <property type="project" value="InterPro"/>
</dbReference>
<evidence type="ECO:0000313" key="6">
    <source>
        <dbReference type="EMBL" id="KAF2733981.1"/>
    </source>
</evidence>
<feature type="domain" description="O-methyltransferase dimerisation" evidence="5">
    <location>
        <begin position="85"/>
        <end position="150"/>
    </location>
</feature>
<gene>
    <name evidence="6" type="ORF">EJ04DRAFT_577287</name>
</gene>
<dbReference type="InterPro" id="IPR029063">
    <property type="entry name" value="SAM-dependent_MTases_sf"/>
</dbReference>
<dbReference type="PROSITE" id="PS51683">
    <property type="entry name" value="SAM_OMT_II"/>
    <property type="match status" value="1"/>
</dbReference>
<dbReference type="Pfam" id="PF08100">
    <property type="entry name" value="Dimerisation"/>
    <property type="match status" value="1"/>
</dbReference>
<dbReference type="InterPro" id="IPR036388">
    <property type="entry name" value="WH-like_DNA-bd_sf"/>
</dbReference>
<comment type="caution">
    <text evidence="6">The sequence shown here is derived from an EMBL/GenBank/DDBJ whole genome shotgun (WGS) entry which is preliminary data.</text>
</comment>
<evidence type="ECO:0000256" key="3">
    <source>
        <dbReference type="ARBA" id="ARBA00022691"/>
    </source>
</evidence>
<keyword evidence="3" id="KW-0949">S-adenosyl-L-methionine</keyword>
<dbReference type="Gene3D" id="1.10.10.10">
    <property type="entry name" value="Winged helix-like DNA-binding domain superfamily/Winged helix DNA-binding domain"/>
    <property type="match status" value="1"/>
</dbReference>
<evidence type="ECO:0000313" key="7">
    <source>
        <dbReference type="Proteomes" id="UP000799444"/>
    </source>
</evidence>
<dbReference type="Gene3D" id="3.40.50.150">
    <property type="entry name" value="Vaccinia Virus protein VP39"/>
    <property type="match status" value="1"/>
</dbReference>
<dbReference type="InterPro" id="IPR001077">
    <property type="entry name" value="COMT_C"/>
</dbReference>
<keyword evidence="2" id="KW-0808">Transferase</keyword>
<protein>
    <submittedName>
        <fullName evidence="6">S-adenosyl-L-methionine-dependent methyltransferase</fullName>
    </submittedName>
</protein>
<dbReference type="PANTHER" id="PTHR43712">
    <property type="entry name" value="PUTATIVE (AFU_ORTHOLOGUE AFUA_4G14580)-RELATED"/>
    <property type="match status" value="1"/>
</dbReference>
<dbReference type="SUPFAM" id="SSF46785">
    <property type="entry name" value="Winged helix' DNA-binding domain"/>
    <property type="match status" value="1"/>
</dbReference>
<evidence type="ECO:0000259" key="4">
    <source>
        <dbReference type="Pfam" id="PF00891"/>
    </source>
</evidence>
<dbReference type="Pfam" id="PF00891">
    <property type="entry name" value="Methyltransf_2"/>
    <property type="match status" value="1"/>
</dbReference>
<dbReference type="EMBL" id="ML996154">
    <property type="protein sequence ID" value="KAF2733981.1"/>
    <property type="molecule type" value="Genomic_DNA"/>
</dbReference>
<dbReference type="AlphaFoldDB" id="A0A9P4V277"/>